<dbReference type="AlphaFoldDB" id="A0A1L9BGX2"/>
<evidence type="ECO:0000256" key="1">
    <source>
        <dbReference type="SAM" id="Phobius"/>
    </source>
</evidence>
<dbReference type="OrthoDB" id="5522272at2"/>
<organism evidence="2 3">
    <name type="scientific">Cystobacter ferrugineus</name>
    <dbReference type="NCBI Taxonomy" id="83449"/>
    <lineage>
        <taxon>Bacteria</taxon>
        <taxon>Pseudomonadati</taxon>
        <taxon>Myxococcota</taxon>
        <taxon>Myxococcia</taxon>
        <taxon>Myxococcales</taxon>
        <taxon>Cystobacterineae</taxon>
        <taxon>Archangiaceae</taxon>
        <taxon>Cystobacter</taxon>
    </lineage>
</organism>
<reference evidence="2 3" key="2">
    <citation type="submission" date="2016-12" db="EMBL/GenBank/DDBJ databases">
        <title>Draft Genome Sequence of Cystobacter ferrugineus Strain Cbfe23.</title>
        <authorList>
            <person name="Akbar S."/>
            <person name="Dowd S.E."/>
            <person name="Stevens D.C."/>
        </authorList>
    </citation>
    <scope>NUCLEOTIDE SEQUENCE [LARGE SCALE GENOMIC DNA]</scope>
    <source>
        <strain evidence="2 3">Cbfe23</strain>
    </source>
</reference>
<accession>A0A1L9BGX2</accession>
<evidence type="ECO:0000313" key="2">
    <source>
        <dbReference type="EMBL" id="OJH41544.1"/>
    </source>
</evidence>
<proteinExistence type="predicted"/>
<feature type="transmembrane region" description="Helical" evidence="1">
    <location>
        <begin position="130"/>
        <end position="151"/>
    </location>
</feature>
<protein>
    <recommendedName>
        <fullName evidence="4">Protein kinase</fullName>
    </recommendedName>
</protein>
<keyword evidence="3" id="KW-1185">Reference proteome</keyword>
<evidence type="ECO:0000313" key="3">
    <source>
        <dbReference type="Proteomes" id="UP000182229"/>
    </source>
</evidence>
<keyword evidence="1" id="KW-0472">Membrane</keyword>
<sequence length="256" mass="27635">MSDTPPREGSRLGPYLLGRLHPDSDPALGPIYEAHHVETGVPALVLVPNASARVPRAAWTVRSRSEVSPPYFAVEVERSPGASTRALHELTLLYIELSGAMASVEDREDTATFLSRASRATPRPSPRRRALTVGLATFGGLALGMGMMLLWPRPPAPMDAPQEERAEVVTVSGEAVNWATLISSTGSTTIGYPLPPAPLKGQHKPPCIEGTEVEINKGCWVQLKKDAPCGRGYAEYQGKCYMPVRDPPPEPRSIQP</sequence>
<gene>
    <name evidence="2" type="ORF">BON30_11890</name>
</gene>
<comment type="caution">
    <text evidence="2">The sequence shown here is derived from an EMBL/GenBank/DDBJ whole genome shotgun (WGS) entry which is preliminary data.</text>
</comment>
<name>A0A1L9BGX2_9BACT</name>
<dbReference type="EMBL" id="MPIN01000002">
    <property type="protein sequence ID" value="OJH41544.1"/>
    <property type="molecule type" value="Genomic_DNA"/>
</dbReference>
<reference evidence="3" key="1">
    <citation type="submission" date="2016-11" db="EMBL/GenBank/DDBJ databases">
        <authorList>
            <person name="Shukria A."/>
            <person name="Stevens D.C."/>
        </authorList>
    </citation>
    <scope>NUCLEOTIDE SEQUENCE [LARGE SCALE GENOMIC DNA]</scope>
    <source>
        <strain evidence="3">Cbfe23</strain>
    </source>
</reference>
<keyword evidence="1" id="KW-0812">Transmembrane</keyword>
<dbReference type="Proteomes" id="UP000182229">
    <property type="component" value="Unassembled WGS sequence"/>
</dbReference>
<keyword evidence="1" id="KW-1133">Transmembrane helix</keyword>
<dbReference type="RefSeq" id="WP_071898210.1">
    <property type="nucleotide sequence ID" value="NZ_MPIN01000002.1"/>
</dbReference>
<evidence type="ECO:0008006" key="4">
    <source>
        <dbReference type="Google" id="ProtNLM"/>
    </source>
</evidence>